<keyword evidence="3 4" id="KW-0732">Signal</keyword>
<feature type="domain" description="Imelysin-like" evidence="5">
    <location>
        <begin position="153"/>
        <end position="377"/>
    </location>
</feature>
<dbReference type="EMBL" id="JRUN01000013">
    <property type="protein sequence ID" value="KHD85973.1"/>
    <property type="molecule type" value="Genomic_DNA"/>
</dbReference>
<dbReference type="EMBL" id="JAAIWK010000024">
    <property type="protein sequence ID" value="NEY21020.1"/>
    <property type="molecule type" value="Genomic_DNA"/>
</dbReference>
<comment type="caution">
    <text evidence="6">The sequence shown here is derived from an EMBL/GenBank/DDBJ whole genome shotgun (WGS) entry which is preliminary data.</text>
</comment>
<dbReference type="Proteomes" id="UP000476934">
    <property type="component" value="Unassembled WGS sequence"/>
</dbReference>
<gene>
    <name evidence="7" type="ORF">G4D61_13770</name>
    <name evidence="6" type="ORF">NG54_06190</name>
</gene>
<dbReference type="InterPro" id="IPR050894">
    <property type="entry name" value="EfeM/EfeO_iron_uptake"/>
</dbReference>
<dbReference type="InterPro" id="IPR053377">
    <property type="entry name" value="Iron_uptake_EfeM/EfeO"/>
</dbReference>
<dbReference type="STRING" id="363870.NG54_06190"/>
<dbReference type="AlphaFoldDB" id="A0A0A6VET3"/>
<protein>
    <submittedName>
        <fullName evidence="7">EfeM/EfeO family lipoprotein</fullName>
    </submittedName>
</protein>
<dbReference type="OrthoDB" id="7348379at2"/>
<dbReference type="NCBIfam" id="NF041757">
    <property type="entry name" value="EfeO"/>
    <property type="match status" value="1"/>
</dbReference>
<comment type="subcellular location">
    <subcellularLocation>
        <location evidence="1">Cell envelope</location>
    </subcellularLocation>
</comment>
<proteinExistence type="inferred from homology"/>
<keyword evidence="9" id="KW-1185">Reference proteome</keyword>
<evidence type="ECO:0000313" key="7">
    <source>
        <dbReference type="EMBL" id="NEY21020.1"/>
    </source>
</evidence>
<dbReference type="GO" id="GO:0030313">
    <property type="term" value="C:cell envelope"/>
    <property type="evidence" value="ECO:0007669"/>
    <property type="project" value="UniProtKB-SubCell"/>
</dbReference>
<dbReference type="PROSITE" id="PS51257">
    <property type="entry name" value="PROKAR_LIPOPROTEIN"/>
    <property type="match status" value="1"/>
</dbReference>
<evidence type="ECO:0000256" key="1">
    <source>
        <dbReference type="ARBA" id="ARBA00004196"/>
    </source>
</evidence>
<evidence type="ECO:0000313" key="9">
    <source>
        <dbReference type="Proteomes" id="UP000476934"/>
    </source>
</evidence>
<dbReference type="Pfam" id="PF09375">
    <property type="entry name" value="Peptidase_M75"/>
    <property type="match status" value="1"/>
</dbReference>
<dbReference type="CDD" id="cd14656">
    <property type="entry name" value="Imelysin-like_EfeO"/>
    <property type="match status" value="1"/>
</dbReference>
<reference evidence="6 8" key="1">
    <citation type="submission" date="2014-10" db="EMBL/GenBank/DDBJ databases">
        <title>Draft genome of phytase producing Bacillus ginsengihumi strain M2.11.</title>
        <authorList>
            <person name="Toymentseva A."/>
            <person name="Boulygina E.A."/>
            <person name="Kazakov S.V."/>
            <person name="Kayumov I."/>
            <person name="Suleimanova A.D."/>
            <person name="Mardanova A.M."/>
            <person name="Maria S.N."/>
            <person name="Sergey M.Y."/>
            <person name="Sharipova M.R."/>
        </authorList>
    </citation>
    <scope>NUCLEOTIDE SEQUENCE [LARGE SCALE GENOMIC DNA]</scope>
    <source>
        <strain evidence="6 8">M2.11</strain>
    </source>
</reference>
<name>A0A0A6VET3_9BACI</name>
<evidence type="ECO:0000256" key="2">
    <source>
        <dbReference type="ARBA" id="ARBA00005989"/>
    </source>
</evidence>
<dbReference type="Proteomes" id="UP000030588">
    <property type="component" value="Unassembled WGS sequence"/>
</dbReference>
<feature type="chain" id="PRO_5044540677" evidence="4">
    <location>
        <begin position="20"/>
        <end position="387"/>
    </location>
</feature>
<dbReference type="InterPro" id="IPR038352">
    <property type="entry name" value="Imelysin_sf"/>
</dbReference>
<dbReference type="PANTHER" id="PTHR39192:SF1">
    <property type="entry name" value="IRON UPTAKE SYSTEM COMPONENT EFEO"/>
    <property type="match status" value="1"/>
</dbReference>
<dbReference type="InterPro" id="IPR018976">
    <property type="entry name" value="Imelysin-like"/>
</dbReference>
<feature type="signal peptide" evidence="4">
    <location>
        <begin position="1"/>
        <end position="19"/>
    </location>
</feature>
<dbReference type="PANTHER" id="PTHR39192">
    <property type="entry name" value="IRON UPTAKE SYSTEM COMPONENT EFEO"/>
    <property type="match status" value="1"/>
</dbReference>
<reference evidence="7 9" key="3">
    <citation type="submission" date="2020-03" db="EMBL/GenBank/DDBJ databases">
        <title>Bacillus aquiflavi sp. nov., isolated from yellow water of strong flavor Chinese baijiu in Yibin region of China.</title>
        <authorList>
            <person name="Xie J."/>
        </authorList>
    </citation>
    <scope>NUCLEOTIDE SEQUENCE [LARGE SCALE GENOMIC DNA]</scope>
    <source>
        <strain evidence="7 9">Gsoil 114</strain>
    </source>
</reference>
<evidence type="ECO:0000256" key="3">
    <source>
        <dbReference type="ARBA" id="ARBA00022729"/>
    </source>
</evidence>
<evidence type="ECO:0000313" key="8">
    <source>
        <dbReference type="Proteomes" id="UP000030588"/>
    </source>
</evidence>
<dbReference type="Gene3D" id="1.20.1420.20">
    <property type="entry name" value="M75 peptidase, HXXE motif"/>
    <property type="match status" value="1"/>
</dbReference>
<keyword evidence="7" id="KW-0449">Lipoprotein</keyword>
<evidence type="ECO:0000259" key="5">
    <source>
        <dbReference type="Pfam" id="PF09375"/>
    </source>
</evidence>
<sequence>MKKWVTTSVALLTSVTLLAACNSNTGEKKTASANVTKTSSKEDNTVKKETAKMQKQVTALQTAISKKNDADVKKIAKEINDHWLAYENNVRDLYPLNYTDVEKYEMPIFEATSDNKLNYDDLDKQAKSLQGALKDLQNAKETKAKTSVVLNKAVKQYQSYVEDETNALVTNTQQFADAVKNNDIEKAKDHYAAARVYYERIEPIAESFGDLDPKIDARINDVDKVSDWTGFHEIERSIWEKNTLEGQGKYADQLMKDVKDLQNKVKTLKLEPKTMVAGSMELLNEAATTKITGEEERYSHIDLVDLDANVEGSKAVYQAIIPALNVNHKQLAQQLDSQFVKIENTLATYKKNDNYVSYKSLSKEDIRKLSDELSQLSNLMSQTAKLF</sequence>
<organism evidence="6 8">
    <name type="scientific">Heyndrickxia ginsengihumi</name>
    <dbReference type="NCBI Taxonomy" id="363870"/>
    <lineage>
        <taxon>Bacteria</taxon>
        <taxon>Bacillati</taxon>
        <taxon>Bacillota</taxon>
        <taxon>Bacilli</taxon>
        <taxon>Bacillales</taxon>
        <taxon>Bacillaceae</taxon>
        <taxon>Heyndrickxia</taxon>
    </lineage>
</organism>
<evidence type="ECO:0000313" key="6">
    <source>
        <dbReference type="EMBL" id="KHD85973.1"/>
    </source>
</evidence>
<accession>A0A0A6VET3</accession>
<evidence type="ECO:0000256" key="4">
    <source>
        <dbReference type="SAM" id="SignalP"/>
    </source>
</evidence>
<comment type="similarity">
    <text evidence="2">Belongs to the EfeM/EfeO family.</text>
</comment>
<dbReference type="InterPro" id="IPR034981">
    <property type="entry name" value="Imelysin-like_EfeO/Algp7"/>
</dbReference>
<reference evidence="7 9" key="2">
    <citation type="submission" date="2020-02" db="EMBL/GenBank/DDBJ databases">
        <authorList>
            <person name="Feng H."/>
        </authorList>
    </citation>
    <scope>NUCLEOTIDE SEQUENCE [LARGE SCALE GENOMIC DNA]</scope>
    <source>
        <strain evidence="7 9">Gsoil 114</strain>
    </source>
</reference>